<evidence type="ECO:0000313" key="2">
    <source>
        <dbReference type="EMBL" id="CAF1039626.1"/>
    </source>
</evidence>
<accession>A0A814JLC5</accession>
<dbReference type="Proteomes" id="UP000663829">
    <property type="component" value="Unassembled WGS sequence"/>
</dbReference>
<comment type="caution">
    <text evidence="2">The sequence shown here is derived from an EMBL/GenBank/DDBJ whole genome shotgun (WGS) entry which is preliminary data.</text>
</comment>
<dbReference type="EMBL" id="CAJOBA010003074">
    <property type="protein sequence ID" value="CAF3669677.1"/>
    <property type="molecule type" value="Genomic_DNA"/>
</dbReference>
<evidence type="ECO:0000313" key="5">
    <source>
        <dbReference type="Proteomes" id="UP000663829"/>
    </source>
</evidence>
<keyword evidence="5" id="KW-1185">Reference proteome</keyword>
<sequence length="92" mass="10910">MLHLNPYTAVFPVGNKTELLLSPEHGTIDDVKAVWNPNQREVLFMITRRTEELDNINYMIGVNFDTLKILEKKVITKKQVPLFDMWEYFYFS</sequence>
<dbReference type="AlphaFoldDB" id="A0A814JLC5"/>
<evidence type="ECO:0000313" key="4">
    <source>
        <dbReference type="EMBL" id="CAF3809929.1"/>
    </source>
</evidence>
<dbReference type="OrthoDB" id="10566005at2759"/>
<dbReference type="EMBL" id="CAJNOK010003072">
    <property type="protein sequence ID" value="CAF0886760.1"/>
    <property type="molecule type" value="Genomic_DNA"/>
</dbReference>
<dbReference type="EMBL" id="CAJNOQ010003994">
    <property type="protein sequence ID" value="CAF1039626.1"/>
    <property type="molecule type" value="Genomic_DNA"/>
</dbReference>
<gene>
    <name evidence="2" type="ORF">GPM918_LOCUS15708</name>
    <name evidence="1" type="ORF">OVA965_LOCUS8911</name>
    <name evidence="4" type="ORF">SRO942_LOCUS15708</name>
    <name evidence="3" type="ORF">TMI583_LOCUS8909</name>
</gene>
<dbReference type="Proteomes" id="UP000677228">
    <property type="component" value="Unassembled WGS sequence"/>
</dbReference>
<name>A0A814JLC5_9BILA</name>
<dbReference type="Proteomes" id="UP000682733">
    <property type="component" value="Unassembled WGS sequence"/>
</dbReference>
<organism evidence="2 5">
    <name type="scientific">Didymodactylos carnosus</name>
    <dbReference type="NCBI Taxonomy" id="1234261"/>
    <lineage>
        <taxon>Eukaryota</taxon>
        <taxon>Metazoa</taxon>
        <taxon>Spiralia</taxon>
        <taxon>Gnathifera</taxon>
        <taxon>Rotifera</taxon>
        <taxon>Eurotatoria</taxon>
        <taxon>Bdelloidea</taxon>
        <taxon>Philodinida</taxon>
        <taxon>Philodinidae</taxon>
        <taxon>Didymodactylos</taxon>
    </lineage>
</organism>
<evidence type="ECO:0000313" key="3">
    <source>
        <dbReference type="EMBL" id="CAF3669677.1"/>
    </source>
</evidence>
<dbReference type="Proteomes" id="UP000681722">
    <property type="component" value="Unassembled WGS sequence"/>
</dbReference>
<reference evidence="2" key="1">
    <citation type="submission" date="2021-02" db="EMBL/GenBank/DDBJ databases">
        <authorList>
            <person name="Nowell W R."/>
        </authorList>
    </citation>
    <scope>NUCLEOTIDE SEQUENCE</scope>
</reference>
<proteinExistence type="predicted"/>
<evidence type="ECO:0000313" key="1">
    <source>
        <dbReference type="EMBL" id="CAF0886760.1"/>
    </source>
</evidence>
<protein>
    <submittedName>
        <fullName evidence="2">Uncharacterized protein</fullName>
    </submittedName>
</protein>
<dbReference type="EMBL" id="CAJOBC010003994">
    <property type="protein sequence ID" value="CAF3809929.1"/>
    <property type="molecule type" value="Genomic_DNA"/>
</dbReference>